<feature type="transmembrane region" description="Helical" evidence="1">
    <location>
        <begin position="29"/>
        <end position="47"/>
    </location>
</feature>
<dbReference type="SUPFAM" id="SSF81324">
    <property type="entry name" value="Voltage-gated potassium channels"/>
    <property type="match status" value="1"/>
</dbReference>
<proteinExistence type="predicted"/>
<dbReference type="Gene3D" id="1.10.287.70">
    <property type="match status" value="1"/>
</dbReference>
<sequence length="121" mass="14036">MLLRQLILILTGNFKIAFCQLKKVMTSLVVNMSEIVFLYILFTLIFCQYDHTHWNGIDEKDDDTFKKKFFNRLYFTSTTYSTVGYGDISPKSNSCRTMTILLQTLIIIEIVNLALHVKPGQ</sequence>
<dbReference type="Pfam" id="PF07885">
    <property type="entry name" value="Ion_trans_2"/>
    <property type="match status" value="1"/>
</dbReference>
<evidence type="ECO:0000256" key="1">
    <source>
        <dbReference type="SAM" id="Phobius"/>
    </source>
</evidence>
<dbReference type="AlphaFoldDB" id="A0A6C0C2U3"/>
<organism evidence="3">
    <name type="scientific">viral metagenome</name>
    <dbReference type="NCBI Taxonomy" id="1070528"/>
    <lineage>
        <taxon>unclassified sequences</taxon>
        <taxon>metagenomes</taxon>
        <taxon>organismal metagenomes</taxon>
    </lineage>
</organism>
<protein>
    <recommendedName>
        <fullName evidence="2">Potassium channel domain-containing protein</fullName>
    </recommendedName>
</protein>
<feature type="domain" description="Potassium channel" evidence="2">
    <location>
        <begin position="39"/>
        <end position="107"/>
    </location>
</feature>
<reference evidence="3" key="1">
    <citation type="journal article" date="2020" name="Nature">
        <title>Giant virus diversity and host interactions through global metagenomics.</title>
        <authorList>
            <person name="Schulz F."/>
            <person name="Roux S."/>
            <person name="Paez-Espino D."/>
            <person name="Jungbluth S."/>
            <person name="Walsh D.A."/>
            <person name="Denef V.J."/>
            <person name="McMahon K.D."/>
            <person name="Konstantinidis K.T."/>
            <person name="Eloe-Fadrosh E.A."/>
            <person name="Kyrpides N.C."/>
            <person name="Woyke T."/>
        </authorList>
    </citation>
    <scope>NUCLEOTIDE SEQUENCE</scope>
    <source>
        <strain evidence="3">GVMAG-M-3300020185-18</strain>
    </source>
</reference>
<keyword evidence="1" id="KW-0472">Membrane</keyword>
<accession>A0A6C0C2U3</accession>
<name>A0A6C0C2U3_9ZZZZ</name>
<keyword evidence="1" id="KW-1133">Transmembrane helix</keyword>
<keyword evidence="1" id="KW-0812">Transmembrane</keyword>
<dbReference type="EMBL" id="MN739322">
    <property type="protein sequence ID" value="QHS98730.1"/>
    <property type="molecule type" value="Genomic_DNA"/>
</dbReference>
<dbReference type="InterPro" id="IPR013099">
    <property type="entry name" value="K_chnl_dom"/>
</dbReference>
<evidence type="ECO:0000259" key="2">
    <source>
        <dbReference type="Pfam" id="PF07885"/>
    </source>
</evidence>
<evidence type="ECO:0000313" key="3">
    <source>
        <dbReference type="EMBL" id="QHS98730.1"/>
    </source>
</evidence>